<dbReference type="AlphaFoldDB" id="A0A2P6R9P1"/>
<dbReference type="Pfam" id="PF00026">
    <property type="entry name" value="Asp"/>
    <property type="match status" value="1"/>
</dbReference>
<comment type="caution">
    <text evidence="2">The sequence shown here is derived from an EMBL/GenBank/DDBJ whole genome shotgun (WGS) entry which is preliminary data.</text>
</comment>
<keyword evidence="3" id="KW-1185">Reference proteome</keyword>
<dbReference type="STRING" id="74649.A0A2P6R9P1"/>
<dbReference type="SUPFAM" id="SSF50630">
    <property type="entry name" value="Acid proteases"/>
    <property type="match status" value="1"/>
</dbReference>
<evidence type="ECO:0000313" key="2">
    <source>
        <dbReference type="EMBL" id="PRQ43135.1"/>
    </source>
</evidence>
<dbReference type="Proteomes" id="UP000238479">
    <property type="component" value="Chromosome 3"/>
</dbReference>
<organism evidence="2 3">
    <name type="scientific">Rosa chinensis</name>
    <name type="common">China rose</name>
    <dbReference type="NCBI Taxonomy" id="74649"/>
    <lineage>
        <taxon>Eukaryota</taxon>
        <taxon>Viridiplantae</taxon>
        <taxon>Streptophyta</taxon>
        <taxon>Embryophyta</taxon>
        <taxon>Tracheophyta</taxon>
        <taxon>Spermatophyta</taxon>
        <taxon>Magnoliopsida</taxon>
        <taxon>eudicotyledons</taxon>
        <taxon>Gunneridae</taxon>
        <taxon>Pentapetalae</taxon>
        <taxon>rosids</taxon>
        <taxon>fabids</taxon>
        <taxon>Rosales</taxon>
        <taxon>Rosaceae</taxon>
        <taxon>Rosoideae</taxon>
        <taxon>Rosoideae incertae sedis</taxon>
        <taxon>Rosa</taxon>
    </lineage>
</organism>
<dbReference type="PROSITE" id="PS51767">
    <property type="entry name" value="PEPTIDASE_A1"/>
    <property type="match status" value="1"/>
</dbReference>
<dbReference type="InterPro" id="IPR033121">
    <property type="entry name" value="PEPTIDASE_A1"/>
</dbReference>
<dbReference type="InterPro" id="IPR021109">
    <property type="entry name" value="Peptidase_aspartic_dom_sf"/>
</dbReference>
<protein>
    <submittedName>
        <fullName evidence="2">Putative aspartic peptidase A1 family</fullName>
    </submittedName>
</protein>
<dbReference type="Gramene" id="PRQ43135">
    <property type="protein sequence ID" value="PRQ43135"/>
    <property type="gene ID" value="RchiOBHm_Chr3g0465191"/>
</dbReference>
<gene>
    <name evidence="2" type="ORF">RchiOBHm_Chr3g0465191</name>
</gene>
<name>A0A2P6R9P1_ROSCH</name>
<dbReference type="Gene3D" id="2.40.70.10">
    <property type="entry name" value="Acid Proteases"/>
    <property type="match status" value="1"/>
</dbReference>
<sequence length="74" mass="8370">MRLYYDLLTNGYYTTRLWIGTPPEMFALIVDTGSRELRSPDWDTATSNLAAAAEKPLPIPAAAYLMCTQTRPWT</sequence>
<evidence type="ECO:0000259" key="1">
    <source>
        <dbReference type="PROSITE" id="PS51767"/>
    </source>
</evidence>
<reference evidence="2 3" key="1">
    <citation type="journal article" date="2018" name="Nat. Genet.">
        <title>The Rosa genome provides new insights in the design of modern roses.</title>
        <authorList>
            <person name="Bendahmane M."/>
        </authorList>
    </citation>
    <scope>NUCLEOTIDE SEQUENCE [LARGE SCALE GENOMIC DNA]</scope>
    <source>
        <strain evidence="3">cv. Old Blush</strain>
    </source>
</reference>
<feature type="domain" description="Peptidase A1" evidence="1">
    <location>
        <begin position="13"/>
        <end position="74"/>
    </location>
</feature>
<evidence type="ECO:0000313" key="3">
    <source>
        <dbReference type="Proteomes" id="UP000238479"/>
    </source>
</evidence>
<accession>A0A2P6R9P1</accession>
<proteinExistence type="predicted"/>
<dbReference type="EMBL" id="PDCK01000041">
    <property type="protein sequence ID" value="PRQ43135.1"/>
    <property type="molecule type" value="Genomic_DNA"/>
</dbReference>